<evidence type="ECO:0000313" key="2">
    <source>
        <dbReference type="Proteomes" id="UP001367508"/>
    </source>
</evidence>
<evidence type="ECO:0000313" key="1">
    <source>
        <dbReference type="EMBL" id="KAK7358599.1"/>
    </source>
</evidence>
<dbReference type="AlphaFoldDB" id="A0AAN9MU59"/>
<reference evidence="1 2" key="1">
    <citation type="submission" date="2024-01" db="EMBL/GenBank/DDBJ databases">
        <title>The genomes of 5 underutilized Papilionoideae crops provide insights into root nodulation and disease resistanc.</title>
        <authorList>
            <person name="Jiang F."/>
        </authorList>
    </citation>
    <scope>NUCLEOTIDE SEQUENCE [LARGE SCALE GENOMIC DNA]</scope>
    <source>
        <strain evidence="1">LVBAO_FW01</strain>
        <tissue evidence="1">Leaves</tissue>
    </source>
</reference>
<sequence>MREHIGGILMKKLHERAYWRLVIKVKGERTSMEQNKDFILQEYQENIVINQFRAISLCNACYKIIAKIVVHRLKSGDPMSP</sequence>
<gene>
    <name evidence="1" type="ORF">VNO77_00533</name>
</gene>
<name>A0AAN9MU59_CANGL</name>
<dbReference type="Proteomes" id="UP001367508">
    <property type="component" value="Unassembled WGS sequence"/>
</dbReference>
<dbReference type="EMBL" id="JAYMYQ010000001">
    <property type="protein sequence ID" value="KAK7358599.1"/>
    <property type="molecule type" value="Genomic_DNA"/>
</dbReference>
<keyword evidence="2" id="KW-1185">Reference proteome</keyword>
<protein>
    <submittedName>
        <fullName evidence="1">Uncharacterized protein</fullName>
    </submittedName>
</protein>
<proteinExistence type="predicted"/>
<comment type="caution">
    <text evidence="1">The sequence shown here is derived from an EMBL/GenBank/DDBJ whole genome shotgun (WGS) entry which is preliminary data.</text>
</comment>
<organism evidence="1 2">
    <name type="scientific">Canavalia gladiata</name>
    <name type="common">Sword bean</name>
    <name type="synonym">Dolichos gladiatus</name>
    <dbReference type="NCBI Taxonomy" id="3824"/>
    <lineage>
        <taxon>Eukaryota</taxon>
        <taxon>Viridiplantae</taxon>
        <taxon>Streptophyta</taxon>
        <taxon>Embryophyta</taxon>
        <taxon>Tracheophyta</taxon>
        <taxon>Spermatophyta</taxon>
        <taxon>Magnoliopsida</taxon>
        <taxon>eudicotyledons</taxon>
        <taxon>Gunneridae</taxon>
        <taxon>Pentapetalae</taxon>
        <taxon>rosids</taxon>
        <taxon>fabids</taxon>
        <taxon>Fabales</taxon>
        <taxon>Fabaceae</taxon>
        <taxon>Papilionoideae</taxon>
        <taxon>50 kb inversion clade</taxon>
        <taxon>NPAAA clade</taxon>
        <taxon>indigoferoid/millettioid clade</taxon>
        <taxon>Phaseoleae</taxon>
        <taxon>Canavalia</taxon>
    </lineage>
</organism>
<accession>A0AAN9MU59</accession>